<evidence type="ECO:0000313" key="9">
    <source>
        <dbReference type="EMBL" id="KQH85606.1"/>
    </source>
</evidence>
<protein>
    <submittedName>
        <fullName evidence="9">Chemotaxis protein</fullName>
    </submittedName>
</protein>
<reference evidence="9 10" key="1">
    <citation type="submission" date="2015-08" db="EMBL/GenBank/DDBJ databases">
        <title>Antibacterial properties of a collection of Vibrionaceae strains.</title>
        <authorList>
            <person name="Giubergia S."/>
        </authorList>
    </citation>
    <scope>NUCLEOTIDE SEQUENCE [LARGE SCALE GENOMIC DNA]</scope>
    <source>
        <strain evidence="9 10">S0821</strain>
    </source>
</reference>
<organism evidence="9 10">
    <name type="scientific">Vibrio furnissii</name>
    <dbReference type="NCBI Taxonomy" id="29494"/>
    <lineage>
        <taxon>Bacteria</taxon>
        <taxon>Pseudomonadati</taxon>
        <taxon>Pseudomonadota</taxon>
        <taxon>Gammaproteobacteria</taxon>
        <taxon>Vibrionales</taxon>
        <taxon>Vibrionaceae</taxon>
        <taxon>Vibrio</taxon>
    </lineage>
</organism>
<dbReference type="SUPFAM" id="SSF58104">
    <property type="entry name" value="Methyl-accepting chemotaxis protein (MCP) signaling domain"/>
    <property type="match status" value="1"/>
</dbReference>
<dbReference type="Pfam" id="PF00672">
    <property type="entry name" value="HAMP"/>
    <property type="match status" value="1"/>
</dbReference>
<dbReference type="InterPro" id="IPR003660">
    <property type="entry name" value="HAMP_dom"/>
</dbReference>
<dbReference type="CDD" id="cd06225">
    <property type="entry name" value="HAMP"/>
    <property type="match status" value="1"/>
</dbReference>
<dbReference type="PANTHER" id="PTHR32089:SF55">
    <property type="entry name" value="METHYL ACCEPTING SENSORY TRANSDUCER WITH CACHE_2 SMALL MOLECULE BINDING DOMAIN"/>
    <property type="match status" value="1"/>
</dbReference>
<comment type="similarity">
    <text evidence="3">Belongs to the methyl-accepting chemotaxis (MCP) protein family.</text>
</comment>
<accession>A0A0Q2RNP4</accession>
<dbReference type="RefSeq" id="WP_055466405.1">
    <property type="nucleotide sequence ID" value="NZ_CP046795.1"/>
</dbReference>
<evidence type="ECO:0000313" key="10">
    <source>
        <dbReference type="Proteomes" id="UP000051221"/>
    </source>
</evidence>
<keyword evidence="6" id="KW-1133">Transmembrane helix</keyword>
<feature type="compositionally biased region" description="Low complexity" evidence="5">
    <location>
        <begin position="411"/>
        <end position="423"/>
    </location>
</feature>
<keyword evidence="6" id="KW-0812">Transmembrane</keyword>
<dbReference type="InterPro" id="IPR004089">
    <property type="entry name" value="MCPsignal_dom"/>
</dbReference>
<feature type="transmembrane region" description="Helical" evidence="6">
    <location>
        <begin position="289"/>
        <end position="312"/>
    </location>
</feature>
<dbReference type="Pfam" id="PF00015">
    <property type="entry name" value="MCPsignal"/>
    <property type="match status" value="1"/>
</dbReference>
<dbReference type="Proteomes" id="UP000051221">
    <property type="component" value="Unassembled WGS sequence"/>
</dbReference>
<sequence>MKKTLGLKQLLLISVMVLVGASVAISSYVSYVKESDVISAMITKSGALYTADKAELVQTFLQEKIEGVKGIGTLYQNQSFPGSSAQDYVAFAELLATSLATGSSFIGFESNGDAFWNQTSDAWPNHKFNGDIRTMSYYQDGRKAVTPAVTDPYSDGATADIYWISIVQKTHDGMLGVDMRLGFLNKLVEKATALTGSSAMILNHDGTVLAASKNSVLKPGENSKEPAWFKATANTITSTPMATLNYSVNGEDKILFSHEIPVADKTWYFVIDQNKAMAFAALTASKTSAILIGVIAVVLSVLVAFFVIQVLYRPILSLKQTIISLSNGDGDLTQRLEVKSQDDLGQIAQGVNQFIGHLQTMLLDIKQASDTLQANVAEVEQLSQLNAEKLRHHVVETEQIVTALEEMNATASSTASDASNTSNLTQQANHTSVESRNIMARSLATVDALIQDVDTTVSNVQSMSDETQNIHSVLTVISEIAEQTNLLALNAAIEAARAGEQGRGFAVVADEVRNLANRTKDSTQEIENAIGKLLQGNQVVVDSMGKTKQRCHDTASSSKNVSESLENMVNFINEINDLSTQIATAAEEQSSVTHGVSQSMNELNLIVSELDDIGSRTSQGMGDITQVNQRIVSSVSRFKL</sequence>
<proteinExistence type="inferred from homology"/>
<dbReference type="EMBL" id="LKHS01000010">
    <property type="protein sequence ID" value="KQH85606.1"/>
    <property type="molecule type" value="Genomic_DNA"/>
</dbReference>
<feature type="region of interest" description="Disordered" evidence="5">
    <location>
        <begin position="411"/>
        <end position="435"/>
    </location>
</feature>
<dbReference type="SMART" id="SM00304">
    <property type="entry name" value="HAMP"/>
    <property type="match status" value="1"/>
</dbReference>
<name>A0A0Q2RNP4_VIBFU</name>
<evidence type="ECO:0000259" key="7">
    <source>
        <dbReference type="PROSITE" id="PS50111"/>
    </source>
</evidence>
<evidence type="ECO:0000256" key="2">
    <source>
        <dbReference type="ARBA" id="ARBA00023224"/>
    </source>
</evidence>
<dbReference type="Gene3D" id="1.10.287.950">
    <property type="entry name" value="Methyl-accepting chemotaxis protein"/>
    <property type="match status" value="1"/>
</dbReference>
<comment type="subcellular location">
    <subcellularLocation>
        <location evidence="1">Membrane</location>
    </subcellularLocation>
</comment>
<keyword evidence="2 4" id="KW-0807">Transducer</keyword>
<dbReference type="SMART" id="SM00283">
    <property type="entry name" value="MA"/>
    <property type="match status" value="1"/>
</dbReference>
<dbReference type="GO" id="GO:0016020">
    <property type="term" value="C:membrane"/>
    <property type="evidence" value="ECO:0007669"/>
    <property type="project" value="UniProtKB-SubCell"/>
</dbReference>
<dbReference type="AlphaFoldDB" id="A0A0Q2RNP4"/>
<dbReference type="InParanoid" id="A0A0Q2RNP4"/>
<feature type="domain" description="HAMP" evidence="8">
    <location>
        <begin position="313"/>
        <end position="363"/>
    </location>
</feature>
<comment type="caution">
    <text evidence="9">The sequence shown here is derived from an EMBL/GenBank/DDBJ whole genome shotgun (WGS) entry which is preliminary data.</text>
</comment>
<dbReference type="GO" id="GO:0007165">
    <property type="term" value="P:signal transduction"/>
    <property type="evidence" value="ECO:0007669"/>
    <property type="project" value="UniProtKB-KW"/>
</dbReference>
<dbReference type="GO" id="GO:0006935">
    <property type="term" value="P:chemotaxis"/>
    <property type="evidence" value="ECO:0007669"/>
    <property type="project" value="UniProtKB-ARBA"/>
</dbReference>
<dbReference type="PANTHER" id="PTHR32089">
    <property type="entry name" value="METHYL-ACCEPTING CHEMOTAXIS PROTEIN MCPB"/>
    <property type="match status" value="1"/>
</dbReference>
<evidence type="ECO:0000256" key="1">
    <source>
        <dbReference type="ARBA" id="ARBA00004370"/>
    </source>
</evidence>
<keyword evidence="10" id="KW-1185">Reference proteome</keyword>
<keyword evidence="6" id="KW-0472">Membrane</keyword>
<dbReference type="OrthoDB" id="2489132at2"/>
<dbReference type="PROSITE" id="PS50885">
    <property type="entry name" value="HAMP"/>
    <property type="match status" value="1"/>
</dbReference>
<evidence type="ECO:0000256" key="3">
    <source>
        <dbReference type="ARBA" id="ARBA00029447"/>
    </source>
</evidence>
<evidence type="ECO:0000256" key="5">
    <source>
        <dbReference type="SAM" id="MobiDB-lite"/>
    </source>
</evidence>
<feature type="domain" description="Methyl-accepting transducer" evidence="7">
    <location>
        <begin position="368"/>
        <end position="604"/>
    </location>
</feature>
<dbReference type="PROSITE" id="PS50111">
    <property type="entry name" value="CHEMOTAXIS_TRANSDUC_2"/>
    <property type="match status" value="1"/>
</dbReference>
<evidence type="ECO:0000256" key="6">
    <source>
        <dbReference type="SAM" id="Phobius"/>
    </source>
</evidence>
<dbReference type="CDD" id="cd11386">
    <property type="entry name" value="MCP_signal"/>
    <property type="match status" value="1"/>
</dbReference>
<dbReference type="FunFam" id="1.10.287.950:FF:000001">
    <property type="entry name" value="Methyl-accepting chemotaxis sensory transducer"/>
    <property type="match status" value="1"/>
</dbReference>
<gene>
    <name evidence="9" type="ORF">AMR76_13985</name>
</gene>
<evidence type="ECO:0000256" key="4">
    <source>
        <dbReference type="PROSITE-ProRule" id="PRU00284"/>
    </source>
</evidence>
<feature type="compositionally biased region" description="Polar residues" evidence="5">
    <location>
        <begin position="424"/>
        <end position="435"/>
    </location>
</feature>
<dbReference type="Gene3D" id="3.30.450.20">
    <property type="entry name" value="PAS domain"/>
    <property type="match status" value="2"/>
</dbReference>
<evidence type="ECO:0000259" key="8">
    <source>
        <dbReference type="PROSITE" id="PS50885"/>
    </source>
</evidence>